<keyword evidence="4 8" id="KW-0812">Transmembrane</keyword>
<dbReference type="Gene3D" id="2.60.40.1120">
    <property type="entry name" value="Carboxypeptidase-like, regulatory domain"/>
    <property type="match status" value="1"/>
</dbReference>
<evidence type="ECO:0000256" key="8">
    <source>
        <dbReference type="PROSITE-ProRule" id="PRU01360"/>
    </source>
</evidence>
<dbReference type="RefSeq" id="WP_117749004.1">
    <property type="nucleotide sequence ID" value="NZ_JADMRS010000012.1"/>
</dbReference>
<accession>A0A3E4XQY3</accession>
<dbReference type="Proteomes" id="UP000261295">
    <property type="component" value="Unassembled WGS sequence"/>
</dbReference>
<dbReference type="NCBIfam" id="TIGR04057">
    <property type="entry name" value="SusC_RagA_signa"/>
    <property type="match status" value="1"/>
</dbReference>
<dbReference type="SUPFAM" id="SSF56935">
    <property type="entry name" value="Porins"/>
    <property type="match status" value="1"/>
</dbReference>
<keyword evidence="12" id="KW-0675">Receptor</keyword>
<dbReference type="AlphaFoldDB" id="A0A3E4XQY3"/>
<comment type="similarity">
    <text evidence="8 9">Belongs to the TonB-dependent receptor family.</text>
</comment>
<keyword evidence="2 8" id="KW-0813">Transport</keyword>
<dbReference type="SUPFAM" id="SSF49464">
    <property type="entry name" value="Carboxypeptidase regulatory domain-like"/>
    <property type="match status" value="1"/>
</dbReference>
<dbReference type="Gene3D" id="2.170.130.10">
    <property type="entry name" value="TonB-dependent receptor, plug domain"/>
    <property type="match status" value="1"/>
</dbReference>
<keyword evidence="5 9" id="KW-0798">TonB box</keyword>
<dbReference type="InterPro" id="IPR037066">
    <property type="entry name" value="Plug_dom_sf"/>
</dbReference>
<dbReference type="InterPro" id="IPR000531">
    <property type="entry name" value="Beta-barrel_TonB"/>
</dbReference>
<dbReference type="Pfam" id="PF13715">
    <property type="entry name" value="CarbopepD_reg_2"/>
    <property type="match status" value="1"/>
</dbReference>
<dbReference type="InterPro" id="IPR023996">
    <property type="entry name" value="TonB-dep_OMP_SusC/RagA"/>
</dbReference>
<reference evidence="12 13" key="1">
    <citation type="submission" date="2018-08" db="EMBL/GenBank/DDBJ databases">
        <title>A genome reference for cultivated species of the human gut microbiota.</title>
        <authorList>
            <person name="Zou Y."/>
            <person name="Xue W."/>
            <person name="Luo G."/>
        </authorList>
    </citation>
    <scope>NUCLEOTIDE SEQUENCE [LARGE SCALE GENOMIC DNA]</scope>
    <source>
        <strain evidence="12 13">OM07-9</strain>
    </source>
</reference>
<evidence type="ECO:0000256" key="4">
    <source>
        <dbReference type="ARBA" id="ARBA00022692"/>
    </source>
</evidence>
<dbReference type="InterPro" id="IPR008969">
    <property type="entry name" value="CarboxyPept-like_regulatory"/>
</dbReference>
<dbReference type="InterPro" id="IPR012910">
    <property type="entry name" value="Plug_dom"/>
</dbReference>
<dbReference type="NCBIfam" id="TIGR04056">
    <property type="entry name" value="OMP_RagA_SusC"/>
    <property type="match status" value="1"/>
</dbReference>
<evidence type="ECO:0000256" key="5">
    <source>
        <dbReference type="ARBA" id="ARBA00023077"/>
    </source>
</evidence>
<evidence type="ECO:0000256" key="1">
    <source>
        <dbReference type="ARBA" id="ARBA00004571"/>
    </source>
</evidence>
<keyword evidence="7 8" id="KW-0998">Cell outer membrane</keyword>
<evidence type="ECO:0000256" key="9">
    <source>
        <dbReference type="RuleBase" id="RU003357"/>
    </source>
</evidence>
<dbReference type="Pfam" id="PF07715">
    <property type="entry name" value="Plug"/>
    <property type="match status" value="1"/>
</dbReference>
<dbReference type="Gene3D" id="2.40.170.20">
    <property type="entry name" value="TonB-dependent receptor, beta-barrel domain"/>
    <property type="match status" value="1"/>
</dbReference>
<dbReference type="FunFam" id="2.60.40.1120:FF:000003">
    <property type="entry name" value="Outer membrane protein Omp121"/>
    <property type="match status" value="1"/>
</dbReference>
<evidence type="ECO:0000259" key="10">
    <source>
        <dbReference type="Pfam" id="PF00593"/>
    </source>
</evidence>
<gene>
    <name evidence="12" type="ORF">DXC07_04625</name>
</gene>
<protein>
    <submittedName>
        <fullName evidence="12">TonB-dependent receptor</fullName>
    </submittedName>
</protein>
<evidence type="ECO:0000256" key="7">
    <source>
        <dbReference type="ARBA" id="ARBA00023237"/>
    </source>
</evidence>
<dbReference type="InterPro" id="IPR023997">
    <property type="entry name" value="TonB-dep_OMP_SusC/RagA_CS"/>
</dbReference>
<evidence type="ECO:0000256" key="6">
    <source>
        <dbReference type="ARBA" id="ARBA00023136"/>
    </source>
</evidence>
<feature type="domain" description="TonB-dependent receptor-like beta-barrel" evidence="10">
    <location>
        <begin position="444"/>
        <end position="836"/>
    </location>
</feature>
<comment type="subcellular location">
    <subcellularLocation>
        <location evidence="1 8">Cell outer membrane</location>
        <topology evidence="1 8">Multi-pass membrane protein</topology>
    </subcellularLocation>
</comment>
<dbReference type="GO" id="GO:0009279">
    <property type="term" value="C:cell outer membrane"/>
    <property type="evidence" value="ECO:0007669"/>
    <property type="project" value="UniProtKB-SubCell"/>
</dbReference>
<evidence type="ECO:0000313" key="13">
    <source>
        <dbReference type="Proteomes" id="UP000261295"/>
    </source>
</evidence>
<sequence>MKKHETLLVSTILNGTYRGRRFLQMVGMVGLFSFGSVQGLHAEAVNPSADGTEVVQQKKNVTGVVKDKTGEPVIGANVIVKGTTSGVITDIDGRFTISAGAGQVIEVSFIGFKTYAFPVDSKSEYTVVLQDDAELLEEVVVVGYGSQLKRSVTGAISSVKSEELEAPNAVSADNLLQGKVAGLTITQNSAQPGSGMSVNIRGKLSPNGSNSPLYVIDGVVISSTGNKASSGGPNLPSLHDGSDRSPLATLNPNDILSIDVMKDASAAAIYGSSAANGVILITTKKGQAGKPRISYNGSFSVQGIKKYYDVLNAQEYMTNVNLSRMENFLYRGNFFPYGPEPAPASGWAEAFTAEEIRNAKTYDHVDEITRTGFIHNHNVAINAGSEKFKFYASFNYYDQNSILKISDLQRFSGRFNFEANFNKYVTLNVASMYSHLSSNNPSSGHTRMNRNEAVQTNAAIFFPSNMPLYDEEGKLTTSISPLTPNPATWFHIKNQTVTKRLMFSPNLEVKFLPWLKANVQLSVDKTDENREIFGSTKGKLPAQVEDNYGGFSNAFNDNYGIEEYLTFDKDIANGHHLNAVVGTGYYVTTSRSHNVMGYNFPTDVYENNNIGSTSDLERTNLGSWKTWRNKLSFFGRLNYTFKNRYILGVTLRNDGSSVFADNHKWGWFPGASAAWIISEEKFMKDFDVLSFLKLRAGYGTSGNESILTGGTYPLTTYGNAWSGDYYYFGGVYHKGIIQKEQGNPDLKWETDITVNAGIDFGFFDDRLTGSVDYYVRTAKDLLNFTPLPVTGMVGNIAKNVGSTRSKGIEVALKGTVIDKKDWTLTAYANVSHNRSKWVERNPEVAISPWLDEKDDISPIYGWKTNGIFHSLEEIQAYTSNGKVLQPDAKPGNLKYVDVNGDGVMDDGDIVKLGTWDPKANFGLGASLRFRNWMLDIDTYGVLGKKAYDSWNFRGIGDDNTSVRVKDVWTSYNPTGWYPGIAADVTGGNNKTGTHDFTLKNVHFWRFKDIKLTYMLPEKFLKRNKIASDASVFVDLQNTLMLTNYEGLDPEMEINCAPFPIPFTVVLGVNINF</sequence>
<dbReference type="InterPro" id="IPR039426">
    <property type="entry name" value="TonB-dep_rcpt-like"/>
</dbReference>
<evidence type="ECO:0000313" key="12">
    <source>
        <dbReference type="EMBL" id="RGM58060.1"/>
    </source>
</evidence>
<keyword evidence="3 8" id="KW-1134">Transmembrane beta strand</keyword>
<keyword evidence="6 8" id="KW-0472">Membrane</keyword>
<comment type="caution">
    <text evidence="12">The sequence shown here is derived from an EMBL/GenBank/DDBJ whole genome shotgun (WGS) entry which is preliminary data.</text>
</comment>
<dbReference type="InterPro" id="IPR036942">
    <property type="entry name" value="Beta-barrel_TonB_sf"/>
</dbReference>
<evidence type="ECO:0000256" key="3">
    <source>
        <dbReference type="ARBA" id="ARBA00022452"/>
    </source>
</evidence>
<dbReference type="PROSITE" id="PS52016">
    <property type="entry name" value="TONB_DEPENDENT_REC_3"/>
    <property type="match status" value="1"/>
</dbReference>
<dbReference type="EMBL" id="QSTL01000002">
    <property type="protein sequence ID" value="RGM58060.1"/>
    <property type="molecule type" value="Genomic_DNA"/>
</dbReference>
<feature type="domain" description="TonB-dependent receptor plug" evidence="11">
    <location>
        <begin position="149"/>
        <end position="278"/>
    </location>
</feature>
<dbReference type="Pfam" id="PF00593">
    <property type="entry name" value="TonB_dep_Rec_b-barrel"/>
    <property type="match status" value="1"/>
</dbReference>
<organism evidence="12 13">
    <name type="scientific">Bacteroides uniformis</name>
    <dbReference type="NCBI Taxonomy" id="820"/>
    <lineage>
        <taxon>Bacteria</taxon>
        <taxon>Pseudomonadati</taxon>
        <taxon>Bacteroidota</taxon>
        <taxon>Bacteroidia</taxon>
        <taxon>Bacteroidales</taxon>
        <taxon>Bacteroidaceae</taxon>
        <taxon>Bacteroides</taxon>
    </lineage>
</organism>
<proteinExistence type="inferred from homology"/>
<evidence type="ECO:0000259" key="11">
    <source>
        <dbReference type="Pfam" id="PF07715"/>
    </source>
</evidence>
<evidence type="ECO:0000256" key="2">
    <source>
        <dbReference type="ARBA" id="ARBA00022448"/>
    </source>
</evidence>
<name>A0A3E4XQY3_BACUN</name>